<dbReference type="RefSeq" id="WP_084391936.1">
    <property type="nucleotide sequence ID" value="NZ_BMKF01000002.1"/>
</dbReference>
<gene>
    <name evidence="2" type="ORF">GCM10011503_23450</name>
</gene>
<keyword evidence="3" id="KW-1185">Reference proteome</keyword>
<proteinExistence type="predicted"/>
<feature type="signal peptide" evidence="1">
    <location>
        <begin position="1"/>
        <end position="20"/>
    </location>
</feature>
<dbReference type="EMBL" id="BMKF01000002">
    <property type="protein sequence ID" value="GGB74004.1"/>
    <property type="molecule type" value="Genomic_DNA"/>
</dbReference>
<dbReference type="Proteomes" id="UP000628854">
    <property type="component" value="Unassembled WGS sequence"/>
</dbReference>
<accession>A0ABQ1JP80</accession>
<keyword evidence="1" id="KW-0732">Signal</keyword>
<name>A0ABQ1JP80_9PROT</name>
<sequence>MRHFLFAALLAATTSAPAMADEVWSTSIGEVIYDHETDAGQAVLTYPLEGGEVRGIGYIDGLAGVFEGRSSYTGIWIEPDGMGSPACDYAITDPETGEPRQTWGRVEMIFTEPDFPSGWVIKRGHCFGDLDQVLIGKPVTG</sequence>
<reference evidence="3" key="1">
    <citation type="journal article" date="2019" name="Int. J. Syst. Evol. Microbiol.">
        <title>The Global Catalogue of Microorganisms (GCM) 10K type strain sequencing project: providing services to taxonomists for standard genome sequencing and annotation.</title>
        <authorList>
            <consortium name="The Broad Institute Genomics Platform"/>
            <consortium name="The Broad Institute Genome Sequencing Center for Infectious Disease"/>
            <person name="Wu L."/>
            <person name="Ma J."/>
        </authorList>
    </citation>
    <scope>NUCLEOTIDE SEQUENCE [LARGE SCALE GENOMIC DNA]</scope>
    <source>
        <strain evidence="3">CGMCC 1.15928</strain>
    </source>
</reference>
<evidence type="ECO:0000313" key="2">
    <source>
        <dbReference type="EMBL" id="GGB74004.1"/>
    </source>
</evidence>
<feature type="chain" id="PRO_5045708390" evidence="1">
    <location>
        <begin position="21"/>
        <end position="141"/>
    </location>
</feature>
<organism evidence="2 3">
    <name type="scientific">Henriciella pelagia</name>
    <dbReference type="NCBI Taxonomy" id="1977912"/>
    <lineage>
        <taxon>Bacteria</taxon>
        <taxon>Pseudomonadati</taxon>
        <taxon>Pseudomonadota</taxon>
        <taxon>Alphaproteobacteria</taxon>
        <taxon>Hyphomonadales</taxon>
        <taxon>Hyphomonadaceae</taxon>
        <taxon>Henriciella</taxon>
    </lineage>
</organism>
<comment type="caution">
    <text evidence="2">The sequence shown here is derived from an EMBL/GenBank/DDBJ whole genome shotgun (WGS) entry which is preliminary data.</text>
</comment>
<protein>
    <submittedName>
        <fullName evidence="2">Uncharacterized protein</fullName>
    </submittedName>
</protein>
<evidence type="ECO:0000313" key="3">
    <source>
        <dbReference type="Proteomes" id="UP000628854"/>
    </source>
</evidence>
<evidence type="ECO:0000256" key="1">
    <source>
        <dbReference type="SAM" id="SignalP"/>
    </source>
</evidence>